<feature type="region of interest" description="Disordered" evidence="1">
    <location>
        <begin position="831"/>
        <end position="852"/>
    </location>
</feature>
<organism evidence="2 3">
    <name type="scientific">Nothophoma quercina</name>
    <dbReference type="NCBI Taxonomy" id="749835"/>
    <lineage>
        <taxon>Eukaryota</taxon>
        <taxon>Fungi</taxon>
        <taxon>Dikarya</taxon>
        <taxon>Ascomycota</taxon>
        <taxon>Pezizomycotina</taxon>
        <taxon>Dothideomycetes</taxon>
        <taxon>Pleosporomycetidae</taxon>
        <taxon>Pleosporales</taxon>
        <taxon>Pleosporineae</taxon>
        <taxon>Didymellaceae</taxon>
        <taxon>Nothophoma</taxon>
    </lineage>
</organism>
<feature type="compositionally biased region" description="Acidic residues" evidence="1">
    <location>
        <begin position="1673"/>
        <end position="1690"/>
    </location>
</feature>
<feature type="region of interest" description="Disordered" evidence="1">
    <location>
        <begin position="191"/>
        <end position="505"/>
    </location>
</feature>
<evidence type="ECO:0000313" key="2">
    <source>
        <dbReference type="EMBL" id="KAL1600942.1"/>
    </source>
</evidence>
<protein>
    <recommendedName>
        <fullName evidence="4">Mus7/MMS22 family-domain-containing protein</fullName>
    </recommendedName>
</protein>
<feature type="region of interest" description="Disordered" evidence="1">
    <location>
        <begin position="1"/>
        <end position="174"/>
    </location>
</feature>
<feature type="compositionally biased region" description="Polar residues" evidence="1">
    <location>
        <begin position="780"/>
        <end position="792"/>
    </location>
</feature>
<feature type="compositionally biased region" description="Polar residues" evidence="1">
    <location>
        <begin position="302"/>
        <end position="311"/>
    </location>
</feature>
<feature type="region of interest" description="Disordered" evidence="1">
    <location>
        <begin position="519"/>
        <end position="558"/>
    </location>
</feature>
<dbReference type="Pfam" id="PF09462">
    <property type="entry name" value="Mus7"/>
    <property type="match status" value="1"/>
</dbReference>
<reference evidence="2 3" key="1">
    <citation type="submission" date="2024-02" db="EMBL/GenBank/DDBJ databases">
        <title>De novo assembly and annotation of 12 fungi associated with fruit tree decline syndrome in Ontario, Canada.</title>
        <authorList>
            <person name="Sulman M."/>
            <person name="Ellouze W."/>
            <person name="Ilyukhin E."/>
        </authorList>
    </citation>
    <scope>NUCLEOTIDE SEQUENCE [LARGE SCALE GENOMIC DNA]</scope>
    <source>
        <strain evidence="2 3">M97-236</strain>
    </source>
</reference>
<feature type="compositionally biased region" description="Polar residues" evidence="1">
    <location>
        <begin position="130"/>
        <end position="143"/>
    </location>
</feature>
<dbReference type="Proteomes" id="UP001521222">
    <property type="component" value="Unassembled WGS sequence"/>
</dbReference>
<accession>A0ABR3RAG1</accession>
<feature type="compositionally biased region" description="Polar residues" evidence="1">
    <location>
        <begin position="344"/>
        <end position="362"/>
    </location>
</feature>
<feature type="region of interest" description="Disordered" evidence="1">
    <location>
        <begin position="915"/>
        <end position="974"/>
    </location>
</feature>
<evidence type="ECO:0008006" key="4">
    <source>
        <dbReference type="Google" id="ProtNLM"/>
    </source>
</evidence>
<sequence>MSEWRQKGYVQDSDEEDESQLESQHSRQDARTHERARRDHGAQDGQGTREAVVENAENDAPSGVGVSYEPTRAFRGTYGNRTPTRHTSPVRPTPSPFTPLTRHTFRDERSESPDPLQDSPGLKPRPQRPAESSQPESSTAPRSSQEEIQLRAFAAPSQILGEPTRHTPQGFLKSGGLTAVDASAILGDFGVTALSDNSGDELDLGRQSDAESNLSDYPSDLSDREPEAATLYATPHRKTAVQVRIPSSTALQHQLAAEEARRRHFRQRKPIQLHPYVLEGERYRREVQSRGLKPVPRERSPQRQQGRNNGEAQEEEFNPFRDESSSPPDPEIFVSTPVGEQARRNVQTGSSTRRPGSISARQRSPADKLRVPKPAKRRRLNEPLAQALATPGRSSESSPVPLDIWSVPPDSPPYSSSPPLNAQLGKLLAARSTDSLPTPSNSSTFQDTPRPLPDSDSDLVPRSAQRSGGELRRPARIIVSDDSDSDSDSAGSELEEVDGELQKVSKKIRGVLPASWLRIDRQAQEKRQTFTRQRARQNASPSPEPAEPQRGVAQRVVRPVGRPLGAARSDAGPAGVVVISDGSDEEVEPVTHRQANDLKDSVEDASALAAMFDDRYADSGDDLASMEHDRLHLPTIGDSMAKRKRQPKVTDAFGNPKKTKTLTGVAKNSRSAKPASSVSSRTKHAGSRRARHTPPPALSVLDADLPPNVPQFLKLARRAARRDIHHARQSPRRKQIRLHTAQDTEDANAALLQWRRGNLKPRIKPAADQRQADRAPLANMTDNRQATPQSGNVEKATSKDVYTGTESTTHSRPRMRQSVVPVLQLLQRSVAPARKPARPQPPIRAFKGSQKAVRCDPTPLRAAQLEGEEKSFGSNHRRVAFQKGLQRVDQQSGVPQAFKQPFLNPQLARFLANDDTELPPLPTANDIGEPENEEPETGVTAEPPPVPKKRLVRKPQAKRIDVDAREYRQPSEPTFEPVQAAPVFIAAESAPVEQHGEILQGLWPCGTRYPTTFDITPLKSDTYFHSNTFVGSEELRRALSISNPLARDLDEPAGYCIISSGSSTIRCGPWNDETYSGIHEMIHATLLPLIDHCEQAASQTPVVDALSSISAILRSLASYIYGHLSFSDPIDRKGFTTKTQLLLQTVFDRVSTAYLSRHAIGALPERERTTNRILSYLFVVGAQVQLISRHPTVDHLDKCKLLNMIRDVARMIISNITASTKELYDFHDRNKLHKEREGGIRECDALAESVVVCMHTLEVLNAPSMGFWDLVSERLALPLSTARQVQAFENVWATIFALLPFGEFDLSGIPDRSRTSSFSSDNWGCLRELLVQLCSLYPGTSRQSGSSANEYVRTNLTRCYVLINDWHWKRPEQPLNAMFDFFGKHGLKSLRREAATGSAEFLQDFTTASHLILQSNENSFHIALKCLATGLRGMTVAYPEKKVRSFVFRRIPNHGRTYPKDQPLEEESLAALRNHHDLLCTLYCAAPPSCRPKLDHIRNLVSHESSHREACRVSVRAWSNLTTFQLSTDEQYEAAKPFALWYKEIMHQTLKQYRLAKTEADDYLNSGALNGATEMSAVLVRQTMERNQKQVIATLRDGIAGLNQAIERAKDQNTLSNFLIESDIVHLLELPHFGDNRLLDVIRDTLIVFRRYASLQKSQVKHQQVSQSRSEESQDYGDFPDLDDLDDDEASQPVQITPSPQSPSLDFIQGPLWHLMSNAFGAERSPDDNLLMDCIDTWVSIAGDQVMSGGKQWSHYMDSFSQVSWQQLRQTEQTRKFGPYFMAALIAYDPSAYEEHRSEFLTALLLSLADRESMLRFQHQLLDAILRADEGHPLLRNLPFFRAEHDGGFDITADALRSRRLSLISSLLSNMREDVYSTTLQEPARASEVKRQYATMLKDFMGRLKSNYQQLQQGSIVTGAYVEFVQKIVQFLKQYTGDVCPVLPFFTDSVAFPLPATDPTYVVGRLCGYAPKATEPGTAKQLSVFIQTVAQQAAADSQQPYLVNQLKTALCTEEAPVADRVALRTVLLQSIFPAYIEESFSSRVGHVVVNPILQCLPQVMDKMIFDLRVSQNTSLSMAVHSIVSIAHAFIRATEQLKGDSLLLQQSSILSSLTHMFYIAKPISRMLDYIVDRTITTTLHSRSPLVTYLEEFSSYIVQVIKGTTPDDVPSYRGDAHAETLDAKHIDILAFCKDGLQSSLKSNWKDDGTAIWFGQGRARKEEQLISSYTTQPKKKQRTGDDSVATTQGNEQEQQDDPPSEGGFLTEEPEIEDDHSLPKLRDGYYKCIGMYRLHFDYEVENRTLGDGSKEDENLHDRYSAGFDKEDKDGVMLEPASKFPDQKFQELNKNFIVEFDASLKKKEEDAVKHTWAIVIALSL</sequence>
<proteinExistence type="predicted"/>
<dbReference type="PANTHER" id="PTHR28122">
    <property type="entry name" value="E3 UBIQUITIN-PROTEIN LIGASE SUBSTRATE RECEPTOR MMS22"/>
    <property type="match status" value="1"/>
</dbReference>
<gene>
    <name evidence="2" type="ORF">SLS59_005607</name>
</gene>
<dbReference type="PANTHER" id="PTHR28122:SF1">
    <property type="entry name" value="E3 UBIQUITIN-PROTEIN LIGASE SUBSTRATE RECEPTOR MMS22"/>
    <property type="match status" value="1"/>
</dbReference>
<evidence type="ECO:0000313" key="3">
    <source>
        <dbReference type="Proteomes" id="UP001521222"/>
    </source>
</evidence>
<feature type="region of interest" description="Disordered" evidence="1">
    <location>
        <begin position="758"/>
        <end position="815"/>
    </location>
</feature>
<dbReference type="InterPro" id="IPR019021">
    <property type="entry name" value="Mms22"/>
</dbReference>
<feature type="compositionally biased region" description="Polar residues" evidence="1">
    <location>
        <begin position="530"/>
        <end position="541"/>
    </location>
</feature>
<dbReference type="EMBL" id="JAKIXB020000017">
    <property type="protein sequence ID" value="KAL1600942.1"/>
    <property type="molecule type" value="Genomic_DNA"/>
</dbReference>
<feature type="compositionally biased region" description="Basic and acidic residues" evidence="1">
    <location>
        <begin position="24"/>
        <end position="42"/>
    </location>
</feature>
<feature type="region of interest" description="Disordered" evidence="1">
    <location>
        <begin position="1660"/>
        <end position="1703"/>
    </location>
</feature>
<evidence type="ECO:0000256" key="1">
    <source>
        <dbReference type="SAM" id="MobiDB-lite"/>
    </source>
</evidence>
<name>A0ABR3RAG1_9PLEO</name>
<feature type="compositionally biased region" description="Basic residues" evidence="1">
    <location>
        <begin position="721"/>
        <end position="737"/>
    </location>
</feature>
<feature type="compositionally biased region" description="Basic residues" evidence="1">
    <location>
        <begin position="947"/>
        <end position="957"/>
    </location>
</feature>
<feature type="compositionally biased region" description="Polar residues" evidence="1">
    <location>
        <begin position="1692"/>
        <end position="1703"/>
    </location>
</feature>
<feature type="compositionally biased region" description="Low complexity" evidence="1">
    <location>
        <begin position="669"/>
        <end position="680"/>
    </location>
</feature>
<feature type="compositionally biased region" description="Basic and acidic residues" evidence="1">
    <location>
        <begin position="279"/>
        <end position="288"/>
    </location>
</feature>
<feature type="compositionally biased region" description="Polar residues" evidence="1">
    <location>
        <begin position="432"/>
        <end position="447"/>
    </location>
</feature>
<feature type="compositionally biased region" description="Acidic residues" evidence="1">
    <location>
        <begin position="481"/>
        <end position="499"/>
    </location>
</feature>
<feature type="compositionally biased region" description="Basic residues" evidence="1">
    <location>
        <begin position="681"/>
        <end position="692"/>
    </location>
</feature>
<comment type="caution">
    <text evidence="2">The sequence shown here is derived from an EMBL/GenBank/DDBJ whole genome shotgun (WGS) entry which is preliminary data.</text>
</comment>
<feature type="region of interest" description="Disordered" evidence="1">
    <location>
        <begin position="641"/>
        <end position="703"/>
    </location>
</feature>
<keyword evidence="3" id="KW-1185">Reference proteome</keyword>
<feature type="compositionally biased region" description="Basic residues" evidence="1">
    <location>
        <begin position="262"/>
        <end position="271"/>
    </location>
</feature>
<feature type="region of interest" description="Disordered" evidence="1">
    <location>
        <begin position="721"/>
        <end position="743"/>
    </location>
</feature>
<feature type="compositionally biased region" description="Basic and acidic residues" evidence="1">
    <location>
        <begin position="519"/>
        <end position="528"/>
    </location>
</feature>
<feature type="compositionally biased region" description="Basic and acidic residues" evidence="1">
    <location>
        <begin position="958"/>
        <end position="969"/>
    </location>
</feature>
<feature type="region of interest" description="Disordered" evidence="1">
    <location>
        <begin position="2225"/>
        <end position="2274"/>
    </location>
</feature>